<evidence type="ECO:0000313" key="3">
    <source>
        <dbReference type="EMBL" id="KAI9246468.1"/>
    </source>
</evidence>
<feature type="compositionally biased region" description="Low complexity" evidence="1">
    <location>
        <begin position="517"/>
        <end position="545"/>
    </location>
</feature>
<keyword evidence="4" id="KW-1185">Reference proteome</keyword>
<evidence type="ECO:0000259" key="2">
    <source>
        <dbReference type="SMART" id="SM01327"/>
    </source>
</evidence>
<feature type="compositionally biased region" description="Low complexity" evidence="1">
    <location>
        <begin position="111"/>
        <end position="122"/>
    </location>
</feature>
<dbReference type="PANTHER" id="PTHR28089:SF1">
    <property type="entry name" value="PROTEIN ZDS1-RELATED"/>
    <property type="match status" value="1"/>
</dbReference>
<organism evidence="3 4">
    <name type="scientific">Phascolomyces articulosus</name>
    <dbReference type="NCBI Taxonomy" id="60185"/>
    <lineage>
        <taxon>Eukaryota</taxon>
        <taxon>Fungi</taxon>
        <taxon>Fungi incertae sedis</taxon>
        <taxon>Mucoromycota</taxon>
        <taxon>Mucoromycotina</taxon>
        <taxon>Mucoromycetes</taxon>
        <taxon>Mucorales</taxon>
        <taxon>Lichtheimiaceae</taxon>
        <taxon>Phascolomyces</taxon>
    </lineage>
</organism>
<feature type="region of interest" description="Disordered" evidence="1">
    <location>
        <begin position="111"/>
        <end position="145"/>
    </location>
</feature>
<feature type="compositionally biased region" description="Low complexity" evidence="1">
    <location>
        <begin position="202"/>
        <end position="213"/>
    </location>
</feature>
<dbReference type="EMBL" id="JAIXMP010000046">
    <property type="protein sequence ID" value="KAI9246468.1"/>
    <property type="molecule type" value="Genomic_DNA"/>
</dbReference>
<reference evidence="3" key="2">
    <citation type="submission" date="2023-02" db="EMBL/GenBank/DDBJ databases">
        <authorList>
            <consortium name="DOE Joint Genome Institute"/>
            <person name="Mondo S.J."/>
            <person name="Chang Y."/>
            <person name="Wang Y."/>
            <person name="Ahrendt S."/>
            <person name="Andreopoulos W."/>
            <person name="Barry K."/>
            <person name="Beard J."/>
            <person name="Benny G.L."/>
            <person name="Blankenship S."/>
            <person name="Bonito G."/>
            <person name="Cuomo C."/>
            <person name="Desiro A."/>
            <person name="Gervers K.A."/>
            <person name="Hundley H."/>
            <person name="Kuo A."/>
            <person name="LaButti K."/>
            <person name="Lang B.F."/>
            <person name="Lipzen A."/>
            <person name="O'Donnell K."/>
            <person name="Pangilinan J."/>
            <person name="Reynolds N."/>
            <person name="Sandor L."/>
            <person name="Smith M.W."/>
            <person name="Tsang A."/>
            <person name="Grigoriev I.V."/>
            <person name="Stajich J.E."/>
            <person name="Spatafora J.W."/>
        </authorList>
    </citation>
    <scope>NUCLEOTIDE SEQUENCE</scope>
    <source>
        <strain evidence="3">RSA 2281</strain>
    </source>
</reference>
<reference evidence="3" key="1">
    <citation type="journal article" date="2022" name="IScience">
        <title>Evolution of zygomycete secretomes and the origins of terrestrial fungal ecologies.</title>
        <authorList>
            <person name="Chang Y."/>
            <person name="Wang Y."/>
            <person name="Mondo S."/>
            <person name="Ahrendt S."/>
            <person name="Andreopoulos W."/>
            <person name="Barry K."/>
            <person name="Beard J."/>
            <person name="Benny G.L."/>
            <person name="Blankenship S."/>
            <person name="Bonito G."/>
            <person name="Cuomo C."/>
            <person name="Desiro A."/>
            <person name="Gervers K.A."/>
            <person name="Hundley H."/>
            <person name="Kuo A."/>
            <person name="LaButti K."/>
            <person name="Lang B.F."/>
            <person name="Lipzen A."/>
            <person name="O'Donnell K."/>
            <person name="Pangilinan J."/>
            <person name="Reynolds N."/>
            <person name="Sandor L."/>
            <person name="Smith M.E."/>
            <person name="Tsang A."/>
            <person name="Grigoriev I.V."/>
            <person name="Stajich J.E."/>
            <person name="Spatafora J.W."/>
        </authorList>
    </citation>
    <scope>NUCLEOTIDE SEQUENCE</scope>
    <source>
        <strain evidence="3">RSA 2281</strain>
    </source>
</reference>
<name>A0AAD5P7W6_9FUNG</name>
<evidence type="ECO:0000313" key="4">
    <source>
        <dbReference type="Proteomes" id="UP001209540"/>
    </source>
</evidence>
<feature type="region of interest" description="Disordered" evidence="1">
    <location>
        <begin position="181"/>
        <end position="229"/>
    </location>
</feature>
<comment type="caution">
    <text evidence="3">The sequence shown here is derived from an EMBL/GenBank/DDBJ whole genome shotgun (WGS) entry which is preliminary data.</text>
</comment>
<dbReference type="InterPro" id="IPR040206">
    <property type="entry name" value="Zds1/2"/>
</dbReference>
<dbReference type="AlphaFoldDB" id="A0AAD5P7W6"/>
<feature type="compositionally biased region" description="Low complexity" evidence="1">
    <location>
        <begin position="132"/>
        <end position="141"/>
    </location>
</feature>
<dbReference type="PANTHER" id="PTHR28089">
    <property type="entry name" value="PROTEIN ZDS1-RELATED"/>
    <property type="match status" value="1"/>
</dbReference>
<gene>
    <name evidence="3" type="ORF">BDA99DRAFT_526944</name>
</gene>
<dbReference type="Proteomes" id="UP001209540">
    <property type="component" value="Unassembled WGS sequence"/>
</dbReference>
<protein>
    <recommendedName>
        <fullName evidence="2">Protein Zds1 C-terminal domain-containing protein</fullName>
    </recommendedName>
</protein>
<feature type="region of interest" description="Disordered" evidence="1">
    <location>
        <begin position="517"/>
        <end position="569"/>
    </location>
</feature>
<dbReference type="SMART" id="SM01327">
    <property type="entry name" value="Zds_C"/>
    <property type="match status" value="1"/>
</dbReference>
<dbReference type="GO" id="GO:0030010">
    <property type="term" value="P:establishment of cell polarity"/>
    <property type="evidence" value="ECO:0007669"/>
    <property type="project" value="TreeGrafter"/>
</dbReference>
<accession>A0AAD5P7W6</accession>
<sequence>MTNAMTSTTLTTHTLPSKEIIAQKKSLIPPIPNHEEEEEEERIKRRHRRAKRSKSIPTDMGQVLKQLQLPIEEVTNNLGSFSHLIWVPAHKHPQIAPSEFNAWIQNFTSHNNNNSNNESPHSFLSNQRHYPSSSNNTSYSNLQRKKSSLSKAYTLDELAENNHTLITQEEKQQRVNVFNRYSTSKDNDSPVFVPQETRTLSRRSALSSRSSGGRSAGRRRSSMTGLEIKKLERNNDEQVEDLLIPPGGITLYDRPVNMSEWVDLGNASLMNDDDGNNNNLFSRVHDRVWVNAATPPPPPPPHTVDHTAMLPFHTSSSLPPSLTTTTNTTTTSTLSPSPQQEQQSPIVGSEPRKRRKSIKQTVKRKKSWIASLFHSQQQQQPSFNNNEENTSSLQPPPPSSLPQPNNNNNNNKKSEKKVSGGLGSLISRSFSLSSKKNKRNQQQQQEPTLPSSIPFNDPVLFHGRQERLPIHTERAIYRLSHMKLTNPKRPLRQQVLISNFMFAYLSLQPGFQYYRQKQQQQQQQQQQVDLYPSSFTPSSSPPSSTITIAQQRPPTPPPHKEKKKFIPKSSITNTALATAAAVSC</sequence>
<feature type="domain" description="Protein Zds1 C-terminal" evidence="2">
    <location>
        <begin position="457"/>
        <end position="509"/>
    </location>
</feature>
<dbReference type="GO" id="GO:0010971">
    <property type="term" value="P:positive regulation of G2/M transition of mitotic cell cycle"/>
    <property type="evidence" value="ECO:0007669"/>
    <property type="project" value="TreeGrafter"/>
</dbReference>
<feature type="compositionally biased region" description="Low complexity" evidence="1">
    <location>
        <begin position="314"/>
        <end position="338"/>
    </location>
</feature>
<dbReference type="Pfam" id="PF08632">
    <property type="entry name" value="Zds_C"/>
    <property type="match status" value="1"/>
</dbReference>
<evidence type="ECO:0000256" key="1">
    <source>
        <dbReference type="SAM" id="MobiDB-lite"/>
    </source>
</evidence>
<feature type="compositionally biased region" description="Basic residues" evidence="1">
    <location>
        <begin position="352"/>
        <end position="367"/>
    </location>
</feature>
<feature type="compositionally biased region" description="Basic residues" evidence="1">
    <location>
        <begin position="44"/>
        <end position="54"/>
    </location>
</feature>
<feature type="region of interest" description="Disordered" evidence="1">
    <location>
        <begin position="291"/>
        <end position="458"/>
    </location>
</feature>
<dbReference type="GO" id="GO:0005737">
    <property type="term" value="C:cytoplasm"/>
    <property type="evidence" value="ECO:0007669"/>
    <property type="project" value="TreeGrafter"/>
</dbReference>
<proteinExistence type="predicted"/>
<feature type="compositionally biased region" description="Low complexity" evidence="1">
    <location>
        <begin position="424"/>
        <end position="434"/>
    </location>
</feature>
<feature type="region of interest" description="Disordered" evidence="1">
    <location>
        <begin position="31"/>
        <end position="56"/>
    </location>
</feature>
<feature type="compositionally biased region" description="Polar residues" evidence="1">
    <location>
        <begin position="381"/>
        <end position="390"/>
    </location>
</feature>
<feature type="compositionally biased region" description="Low complexity" evidence="1">
    <location>
        <begin position="402"/>
        <end position="411"/>
    </location>
</feature>
<dbReference type="InterPro" id="IPR013941">
    <property type="entry name" value="ZDS1_C"/>
</dbReference>